<evidence type="ECO:0000313" key="1">
    <source>
        <dbReference type="EMBL" id="NII41921.1"/>
    </source>
</evidence>
<reference evidence="1 2" key="1">
    <citation type="submission" date="2020-03" db="EMBL/GenBank/DDBJ databases">
        <title>Above-ground endophytic microbial communities from plants in different locations in the United States.</title>
        <authorList>
            <person name="Frank C."/>
        </authorList>
    </citation>
    <scope>NUCLEOTIDE SEQUENCE [LARGE SCALE GENOMIC DNA]</scope>
    <source>
        <strain evidence="1 2">WW7</strain>
    </source>
</reference>
<dbReference type="CDD" id="cd01301">
    <property type="entry name" value="rDP_like"/>
    <property type="match status" value="1"/>
</dbReference>
<keyword evidence="1" id="KW-0224">Dipeptidase</keyword>
<keyword evidence="1" id="KW-0645">Protease</keyword>
<gene>
    <name evidence="1" type="ORF">E9228_002579</name>
</gene>
<comment type="caution">
    <text evidence="1">The sequence shown here is derived from an EMBL/GenBank/DDBJ whole genome shotgun (WGS) entry which is preliminary data.</text>
</comment>
<dbReference type="InterPro" id="IPR032466">
    <property type="entry name" value="Metal_Hydrolase"/>
</dbReference>
<organism evidence="1 2">
    <name type="scientific">Curtobacterium salicis</name>
    <dbReference type="NCBI Taxonomy" id="1779862"/>
    <lineage>
        <taxon>Bacteria</taxon>
        <taxon>Bacillati</taxon>
        <taxon>Actinomycetota</taxon>
        <taxon>Actinomycetes</taxon>
        <taxon>Micrococcales</taxon>
        <taxon>Microbacteriaceae</taxon>
        <taxon>Curtobacterium</taxon>
    </lineage>
</organism>
<sequence length="354" mass="38188">MDLDTLAFPVIDGHNDLPWERRETHGSGVEGIDSEADSLHTDLPKLRAGGVVGQFWSVFVPVEEPDPVRTTLQQIDLAHRIIERYPDDLALARTAAEVRAAIASGRIASLLGAEGGHSIGDDLTVLRDFARLGVRYMTLTHNDDTPWADSATGARAHGGLTDRGREVVAEMERIGMLVDLSHTAPATMRDTLDVATRPVVFSHSSTVAIDDHPRNVPDDVLARLADNGGVVMTTFVPKFVSRAWADWEEAGATGEPPLVTVSDVADHVEHARDVAGAAHIGLGGDYDGTPVLPPDLRDVSRYPVLAVELRRRGWGDSDLRALAGGNVLRVLEATDDRFARTAHVTPGVRPMTGR</sequence>
<dbReference type="SUPFAM" id="SSF51556">
    <property type="entry name" value="Metallo-dependent hydrolases"/>
    <property type="match status" value="1"/>
</dbReference>
<accession>A0ABX0T8U5</accession>
<dbReference type="PANTHER" id="PTHR10443">
    <property type="entry name" value="MICROSOMAL DIPEPTIDASE"/>
    <property type="match status" value="1"/>
</dbReference>
<dbReference type="PROSITE" id="PS51365">
    <property type="entry name" value="RENAL_DIPEPTIDASE_2"/>
    <property type="match status" value="1"/>
</dbReference>
<dbReference type="Pfam" id="PF01244">
    <property type="entry name" value="Peptidase_M19"/>
    <property type="match status" value="1"/>
</dbReference>
<dbReference type="EC" id="3.4.13.19" evidence="1"/>
<dbReference type="Gene3D" id="3.20.20.140">
    <property type="entry name" value="Metal-dependent hydrolases"/>
    <property type="match status" value="1"/>
</dbReference>
<dbReference type="PANTHER" id="PTHR10443:SF12">
    <property type="entry name" value="DIPEPTIDASE"/>
    <property type="match status" value="1"/>
</dbReference>
<name>A0ABX0T8U5_9MICO</name>
<keyword evidence="2" id="KW-1185">Reference proteome</keyword>
<dbReference type="Proteomes" id="UP001318300">
    <property type="component" value="Unassembled WGS sequence"/>
</dbReference>
<dbReference type="EMBL" id="JAAOYO010000004">
    <property type="protein sequence ID" value="NII41921.1"/>
    <property type="molecule type" value="Genomic_DNA"/>
</dbReference>
<dbReference type="RefSeq" id="WP_166780951.1">
    <property type="nucleotide sequence ID" value="NZ_JAAOYO010000004.1"/>
</dbReference>
<dbReference type="InterPro" id="IPR008257">
    <property type="entry name" value="Pept_M19"/>
</dbReference>
<proteinExistence type="predicted"/>
<dbReference type="GO" id="GO:0016805">
    <property type="term" value="F:dipeptidase activity"/>
    <property type="evidence" value="ECO:0007669"/>
    <property type="project" value="UniProtKB-KW"/>
</dbReference>
<keyword evidence="1" id="KW-0378">Hydrolase</keyword>
<evidence type="ECO:0000313" key="2">
    <source>
        <dbReference type="Proteomes" id="UP001318300"/>
    </source>
</evidence>
<protein>
    <submittedName>
        <fullName evidence="1">Membrane dipeptidase</fullName>
        <ecNumber evidence="1">3.4.13.19</ecNumber>
    </submittedName>
</protein>